<feature type="region of interest" description="Disordered" evidence="2">
    <location>
        <begin position="272"/>
        <end position="333"/>
    </location>
</feature>
<dbReference type="HOGENOM" id="CLU_834305_0_0_1"/>
<sequence length="333" mass="37782">MSGLEVAGIVLGSIPLLIIALEKYTEGLSTLHRWRKYKRELQSLIRNLETERIKLQNVCEKLLLDLVPHYKIEALIDNPMGDLWREEETLKKVQFRLGKGFKVFQDTANDLRATLFDLGRLIESQGEGMFPGLKRAVFTLSRSQYADILTEIRDSVSNLENLTDRNMELEPARRVRSKQKLFTILRDLSESLYRALRSSLTCSCRHDIGLGLETRKVEVFPGDDEQKLIGLNSFKTSVSYKTDFGPLKAWQDFNLKPQRLCPGPSPPEVMPFPSSRLGRTSGKKRVQFSDSPQGFLTTTHATPRVAKVPTSLTARDHTVPVTKSSTHVTDPPW</sequence>
<accession>X0CG38</accession>
<proteinExistence type="predicted"/>
<evidence type="ECO:0000313" key="3">
    <source>
        <dbReference type="EMBL" id="EXK93385.1"/>
    </source>
</evidence>
<reference evidence="3 4" key="1">
    <citation type="submission" date="2011-11" db="EMBL/GenBank/DDBJ databases">
        <title>The Genome Sequence of Fusarium oxysporum PHW815.</title>
        <authorList>
            <consortium name="The Broad Institute Genome Sequencing Platform"/>
            <person name="Ma L.-J."/>
            <person name="Gale L.R."/>
            <person name="Schwartz D.C."/>
            <person name="Zhou S."/>
            <person name="Corby-Kistler H."/>
            <person name="Young S.K."/>
            <person name="Zeng Q."/>
            <person name="Gargeya S."/>
            <person name="Fitzgerald M."/>
            <person name="Haas B."/>
            <person name="Abouelleil A."/>
            <person name="Alvarado L."/>
            <person name="Arachchi H.M."/>
            <person name="Berlin A."/>
            <person name="Brown A."/>
            <person name="Chapman S.B."/>
            <person name="Chen Z."/>
            <person name="Dunbar C."/>
            <person name="Freedman E."/>
            <person name="Gearin G."/>
            <person name="Goldberg J."/>
            <person name="Griggs A."/>
            <person name="Gujja S."/>
            <person name="Heiman D."/>
            <person name="Howarth C."/>
            <person name="Larson L."/>
            <person name="Lui A."/>
            <person name="MacDonald P.J.P."/>
            <person name="Montmayeur A."/>
            <person name="Murphy C."/>
            <person name="Neiman D."/>
            <person name="Pearson M."/>
            <person name="Priest M."/>
            <person name="Roberts A."/>
            <person name="Saif S."/>
            <person name="Shea T."/>
            <person name="Shenoy N."/>
            <person name="Sisk P."/>
            <person name="Stolte C."/>
            <person name="Sykes S."/>
            <person name="Wortman J."/>
            <person name="Nusbaum C."/>
            <person name="Birren B."/>
        </authorList>
    </citation>
    <scope>NUCLEOTIDE SEQUENCE [LARGE SCALE GENOMIC DNA]</scope>
    <source>
        <strain evidence="3 4">54005</strain>
    </source>
</reference>
<dbReference type="PANTHER" id="PTHR35186:SF4">
    <property type="entry name" value="PRION-INHIBITION AND PROPAGATION HELO DOMAIN-CONTAINING PROTEIN"/>
    <property type="match status" value="1"/>
</dbReference>
<dbReference type="EMBL" id="JH658369">
    <property type="protein sequence ID" value="EXK93385.1"/>
    <property type="molecule type" value="Genomic_DNA"/>
</dbReference>
<evidence type="ECO:0000256" key="2">
    <source>
        <dbReference type="SAM" id="MobiDB-lite"/>
    </source>
</evidence>
<feature type="coiled-coil region" evidence="1">
    <location>
        <begin position="31"/>
        <end position="65"/>
    </location>
</feature>
<gene>
    <name evidence="3" type="ORF">FOQG_05508</name>
</gene>
<evidence type="ECO:0000256" key="1">
    <source>
        <dbReference type="SAM" id="Coils"/>
    </source>
</evidence>
<dbReference type="PANTHER" id="PTHR35186">
    <property type="entry name" value="ANK_REP_REGION DOMAIN-CONTAINING PROTEIN"/>
    <property type="match status" value="1"/>
</dbReference>
<feature type="compositionally biased region" description="Polar residues" evidence="2">
    <location>
        <begin position="288"/>
        <end position="301"/>
    </location>
</feature>
<organism evidence="3 4">
    <name type="scientific">Fusarium oxysporum f. sp. raphani 54005</name>
    <dbReference type="NCBI Taxonomy" id="1089458"/>
    <lineage>
        <taxon>Eukaryota</taxon>
        <taxon>Fungi</taxon>
        <taxon>Dikarya</taxon>
        <taxon>Ascomycota</taxon>
        <taxon>Pezizomycotina</taxon>
        <taxon>Sordariomycetes</taxon>
        <taxon>Hypocreomycetidae</taxon>
        <taxon>Hypocreales</taxon>
        <taxon>Nectriaceae</taxon>
        <taxon>Fusarium</taxon>
        <taxon>Fusarium oxysporum species complex</taxon>
    </lineage>
</organism>
<dbReference type="OrthoDB" id="3565018at2759"/>
<dbReference type="AlphaFoldDB" id="X0CG38"/>
<dbReference type="Proteomes" id="UP000030663">
    <property type="component" value="Unassembled WGS sequence"/>
</dbReference>
<dbReference type="eggNOG" id="ENOG502QSKG">
    <property type="taxonomic scope" value="Eukaryota"/>
</dbReference>
<feature type="compositionally biased region" description="Polar residues" evidence="2">
    <location>
        <begin position="321"/>
        <end position="333"/>
    </location>
</feature>
<keyword evidence="1" id="KW-0175">Coiled coil</keyword>
<name>X0CG38_FUSOX</name>
<keyword evidence="4" id="KW-1185">Reference proteome</keyword>
<evidence type="ECO:0000313" key="4">
    <source>
        <dbReference type="Proteomes" id="UP000030663"/>
    </source>
</evidence>
<protein>
    <submittedName>
        <fullName evidence="3">Uncharacterized protein</fullName>
    </submittedName>
</protein>